<evidence type="ECO:0000256" key="1">
    <source>
        <dbReference type="ARBA" id="ARBA00004651"/>
    </source>
</evidence>
<keyword evidence="3" id="KW-0813">Transport</keyword>
<keyword evidence="7 10" id="KW-1133">Transmembrane helix</keyword>
<feature type="transmembrane region" description="Helical" evidence="10">
    <location>
        <begin position="322"/>
        <end position="342"/>
    </location>
</feature>
<evidence type="ECO:0000256" key="10">
    <source>
        <dbReference type="RuleBase" id="RU321113"/>
    </source>
</evidence>
<evidence type="ECO:0000256" key="5">
    <source>
        <dbReference type="ARBA" id="ARBA00022692"/>
    </source>
</evidence>
<comment type="function">
    <text evidence="10">Potassium transporter.</text>
</comment>
<gene>
    <name evidence="14 15 16" type="primary">LOC105175884</name>
</gene>
<evidence type="ECO:0000259" key="11">
    <source>
        <dbReference type="Pfam" id="PF02705"/>
    </source>
</evidence>
<comment type="similarity">
    <text evidence="2 10">Belongs to the HAK/KUP transporter (TC 2.A.72.3) family.</text>
</comment>
<feature type="transmembrane region" description="Helical" evidence="10">
    <location>
        <begin position="291"/>
        <end position="310"/>
    </location>
</feature>
<comment type="subcellular location">
    <subcellularLocation>
        <location evidence="1">Cell membrane</location>
        <topology evidence="1">Multi-pass membrane protein</topology>
    </subcellularLocation>
    <subcellularLocation>
        <location evidence="10">Membrane</location>
        <topology evidence="10">Multi-pass membrane protein</topology>
    </subcellularLocation>
</comment>
<name>A0A6I9UAW9_SESIN</name>
<feature type="transmembrane region" description="Helical" evidence="10">
    <location>
        <begin position="444"/>
        <end position="466"/>
    </location>
</feature>
<dbReference type="Pfam" id="PF22776">
    <property type="entry name" value="K_trans_C"/>
    <property type="match status" value="1"/>
</dbReference>
<feature type="transmembrane region" description="Helical" evidence="10">
    <location>
        <begin position="44"/>
        <end position="66"/>
    </location>
</feature>
<protein>
    <recommendedName>
        <fullName evidence="10">Potassium transporter</fullName>
    </recommendedName>
</protein>
<dbReference type="AlphaFoldDB" id="A0A6I9UAW9"/>
<dbReference type="GO" id="GO:0015079">
    <property type="term" value="F:potassium ion transmembrane transporter activity"/>
    <property type="evidence" value="ECO:0007669"/>
    <property type="project" value="UniProtKB-UniRule"/>
</dbReference>
<feature type="transmembrane region" description="Helical" evidence="10">
    <location>
        <begin position="577"/>
        <end position="595"/>
    </location>
</feature>
<evidence type="ECO:0000256" key="2">
    <source>
        <dbReference type="ARBA" id="ARBA00008440"/>
    </source>
</evidence>
<keyword evidence="8 10" id="KW-0406">Ion transport</keyword>
<dbReference type="KEGG" id="sind:105175884"/>
<evidence type="ECO:0000256" key="3">
    <source>
        <dbReference type="ARBA" id="ARBA00022448"/>
    </source>
</evidence>
<feature type="transmembrane region" description="Helical" evidence="10">
    <location>
        <begin position="500"/>
        <end position="517"/>
    </location>
</feature>
<dbReference type="Pfam" id="PF02705">
    <property type="entry name" value="K_trans"/>
    <property type="match status" value="1"/>
</dbReference>
<evidence type="ECO:0000256" key="8">
    <source>
        <dbReference type="ARBA" id="ARBA00023065"/>
    </source>
</evidence>
<keyword evidence="13" id="KW-1185">Reference proteome</keyword>
<dbReference type="RefSeq" id="XP_011096821.1">
    <property type="nucleotide sequence ID" value="XM_011098519.2"/>
</dbReference>
<feature type="transmembrane region" description="Helical" evidence="10">
    <location>
        <begin position="410"/>
        <end position="432"/>
    </location>
</feature>
<evidence type="ECO:0000313" key="15">
    <source>
        <dbReference type="RefSeq" id="XP_011096821.1"/>
    </source>
</evidence>
<feature type="transmembrane region" description="Helical" evidence="10">
    <location>
        <begin position="86"/>
        <end position="107"/>
    </location>
</feature>
<dbReference type="PANTHER" id="PTHR30540">
    <property type="entry name" value="OSMOTIC STRESS POTASSIUM TRANSPORTER"/>
    <property type="match status" value="1"/>
</dbReference>
<dbReference type="RefSeq" id="XP_011096822.1">
    <property type="nucleotide sequence ID" value="XM_011098520.2"/>
</dbReference>
<keyword evidence="4 10" id="KW-0633">Potassium transport</keyword>
<dbReference type="PANTHER" id="PTHR30540:SF95">
    <property type="entry name" value="POTASSIUM TRANSPORTER 10"/>
    <property type="match status" value="1"/>
</dbReference>
<dbReference type="InterPro" id="IPR003855">
    <property type="entry name" value="K+_transporter"/>
</dbReference>
<evidence type="ECO:0000313" key="16">
    <source>
        <dbReference type="RefSeq" id="XP_011096822.1"/>
    </source>
</evidence>
<comment type="caution">
    <text evidence="10">Lacks conserved residue(s) required for the propagation of feature annotation.</text>
</comment>
<reference evidence="14 15" key="1">
    <citation type="submission" date="2025-04" db="UniProtKB">
        <authorList>
            <consortium name="RefSeq"/>
        </authorList>
    </citation>
    <scope>IDENTIFICATION</scope>
</reference>
<keyword evidence="9 10" id="KW-0472">Membrane</keyword>
<evidence type="ECO:0000313" key="14">
    <source>
        <dbReference type="RefSeq" id="XP_011096820.1"/>
    </source>
</evidence>
<feature type="transmembrane region" description="Helical" evidence="10">
    <location>
        <begin position="473"/>
        <end position="494"/>
    </location>
</feature>
<dbReference type="Proteomes" id="UP000504604">
    <property type="component" value="Linkage group LG12"/>
</dbReference>
<accession>A0A6I9UAW9</accession>
<evidence type="ECO:0000256" key="7">
    <source>
        <dbReference type="ARBA" id="ARBA00022989"/>
    </source>
</evidence>
<dbReference type="GO" id="GO:0005886">
    <property type="term" value="C:plasma membrane"/>
    <property type="evidence" value="ECO:0007669"/>
    <property type="project" value="UniProtKB-SubCell"/>
</dbReference>
<evidence type="ECO:0000259" key="12">
    <source>
        <dbReference type="Pfam" id="PF22776"/>
    </source>
</evidence>
<evidence type="ECO:0000256" key="9">
    <source>
        <dbReference type="ARBA" id="ARBA00023136"/>
    </source>
</evidence>
<feature type="transmembrane region" description="Helical" evidence="10">
    <location>
        <begin position="218"/>
        <end position="236"/>
    </location>
</feature>
<proteinExistence type="inferred from homology"/>
<dbReference type="RefSeq" id="XP_011096820.1">
    <property type="nucleotide sequence ID" value="XM_011098518.2"/>
</dbReference>
<feature type="transmembrane region" description="Helical" evidence="10">
    <location>
        <begin position="243"/>
        <end position="265"/>
    </location>
</feature>
<feature type="transmembrane region" description="Helical" evidence="10">
    <location>
        <begin position="177"/>
        <end position="198"/>
    </location>
</feature>
<keyword evidence="6 10" id="KW-0630">Potassium</keyword>
<feature type="domain" description="K+ potassium transporter C-terminal" evidence="12">
    <location>
        <begin position="551"/>
        <end position="784"/>
    </location>
</feature>
<dbReference type="OrthoDB" id="504708at2759"/>
<feature type="transmembrane region" description="Helical" evidence="10">
    <location>
        <begin position="362"/>
        <end position="389"/>
    </location>
</feature>
<keyword evidence="5 10" id="KW-0812">Transmembrane</keyword>
<feature type="domain" description="K+ potassium transporter integral membrane" evidence="11">
    <location>
        <begin position="52"/>
        <end position="538"/>
    </location>
</feature>
<organism evidence="13 16">
    <name type="scientific">Sesamum indicum</name>
    <name type="common">Oriental sesame</name>
    <name type="synonym">Sesamum orientale</name>
    <dbReference type="NCBI Taxonomy" id="4182"/>
    <lineage>
        <taxon>Eukaryota</taxon>
        <taxon>Viridiplantae</taxon>
        <taxon>Streptophyta</taxon>
        <taxon>Embryophyta</taxon>
        <taxon>Tracheophyta</taxon>
        <taxon>Spermatophyta</taxon>
        <taxon>Magnoliopsida</taxon>
        <taxon>eudicotyledons</taxon>
        <taxon>Gunneridae</taxon>
        <taxon>Pentapetalae</taxon>
        <taxon>asterids</taxon>
        <taxon>lamiids</taxon>
        <taxon>Lamiales</taxon>
        <taxon>Pedaliaceae</taxon>
        <taxon>Sesamum</taxon>
    </lineage>
</organism>
<evidence type="ECO:0000256" key="6">
    <source>
        <dbReference type="ARBA" id="ARBA00022958"/>
    </source>
</evidence>
<dbReference type="InterPro" id="IPR053951">
    <property type="entry name" value="K_trans_N"/>
</dbReference>
<feature type="transmembrane region" description="Helical" evidence="10">
    <location>
        <begin position="537"/>
        <end position="557"/>
    </location>
</feature>
<dbReference type="NCBIfam" id="TIGR00794">
    <property type="entry name" value="kup"/>
    <property type="match status" value="1"/>
</dbReference>
<evidence type="ECO:0000256" key="4">
    <source>
        <dbReference type="ARBA" id="ARBA00022538"/>
    </source>
</evidence>
<sequence>MASGVEFDEGGETKGSMWVLDQKLDQPMDEEAGRLKNMYREKKFSAILLLRLAFQSLGVVYGDLGTSPLYVFYNTFPHGIDDPEDVIGALSLIIYSLTLIPLLKYVFIVCRANDNGQGGTFALYSLLCRHAKVKTIPNQHRTDEELTTYSRSTFHEHSFAAKTKRWLEVNAFRRTSLLILVLVGTCMVIGDGILTPAISVLSASGGIKVDHPKMSNDVVVLVAVIILVGLFSLQHYGTDKVGWLFAPIVLLWFLMIGGIGIFNIYKYDSSVLRAFSPVYIYRFFKRGKKKGWTSLGGIMLSITGTEALFADLAHFPVSAIQLAFTVIVFPCLLLAYSGQAAYIMENRDHVVDAFYRSIPDKVYWPVFIIATLAAIVASQATISATFSIIKQALALGCFPRVKVVHTSKKFLGQIYIPDMNWILMVLCIAVTAGFKNKSQIGNAYGTAVVIVMLVTTLLMTLIMLLVWHCHWILVLLFTFFSLVVECTYFSAMLFKVDQGGWVPLVIAAAFLIIMYVWHYGTMKRYEFEMHSKVSMAWILGLGPSLGLVRVPGIGLVYTELASGVPHIFSHFITNLPAIHSVVVFVCVKYLPVYTVPEEERFLVKRIGPKNFHMFRCVARFGYKDLHKKDDEFEKKLFDNLFMFVRLESMMEGCSDSDEYSVYGQQTQQSRDYLLKDNGHTSSSNLDFTISSVDSIVPARSPMHANNTITSSGRETELDELEFLSSCRDAGVVHILGNTVVRARRESRIYKKIAIDYIYAFLRKICRENSVIFNVPHESLLNVGQIFFV</sequence>
<dbReference type="InterPro" id="IPR053952">
    <property type="entry name" value="K_trans_C"/>
</dbReference>
<evidence type="ECO:0000313" key="13">
    <source>
        <dbReference type="Proteomes" id="UP000504604"/>
    </source>
</evidence>
<dbReference type="GeneID" id="105175884"/>